<gene>
    <name evidence="3" type="primary">Ubxn10</name>
    <name evidence="3" type="ORF">DAPCHR_R09565</name>
</gene>
<dbReference type="CDD" id="cd17076">
    <property type="entry name" value="UBX_UBXN10"/>
    <property type="match status" value="1"/>
</dbReference>
<dbReference type="InterPro" id="IPR029071">
    <property type="entry name" value="Ubiquitin-like_domsf"/>
</dbReference>
<feature type="non-terminal residue" evidence="3">
    <location>
        <position position="1"/>
    </location>
</feature>
<proteinExistence type="predicted"/>
<evidence type="ECO:0000259" key="2">
    <source>
        <dbReference type="PROSITE" id="PS50033"/>
    </source>
</evidence>
<feature type="region of interest" description="Disordered" evidence="1">
    <location>
        <begin position="137"/>
        <end position="197"/>
    </location>
</feature>
<feature type="non-terminal residue" evidence="3">
    <location>
        <position position="284"/>
    </location>
</feature>
<evidence type="ECO:0000313" key="3">
    <source>
        <dbReference type="EMBL" id="NWV58034.1"/>
    </source>
</evidence>
<protein>
    <submittedName>
        <fullName evidence="3">UBX10 protein</fullName>
    </submittedName>
</protein>
<dbReference type="Gene3D" id="3.10.20.90">
    <property type="entry name" value="Phosphatidylinositol 3-kinase Catalytic Subunit, Chain A, domain 1"/>
    <property type="match status" value="1"/>
</dbReference>
<comment type="caution">
    <text evidence="3">The sequence shown here is derived from an EMBL/GenBank/DDBJ whole genome shotgun (WGS) entry which is preliminary data.</text>
</comment>
<keyword evidence="4" id="KW-1185">Reference proteome</keyword>
<reference evidence="3 4" key="1">
    <citation type="submission" date="2019-09" db="EMBL/GenBank/DDBJ databases">
        <title>Bird 10,000 Genomes (B10K) Project - Family phase.</title>
        <authorList>
            <person name="Zhang G."/>
        </authorList>
    </citation>
    <scope>NUCLEOTIDE SEQUENCE [LARGE SCALE GENOMIC DNA]</scope>
    <source>
        <strain evidence="3">B10K-DU-029-47</strain>
        <tissue evidence="3">Heart</tissue>
    </source>
</reference>
<dbReference type="EMBL" id="VZRO01008435">
    <property type="protein sequence ID" value="NWV58034.1"/>
    <property type="molecule type" value="Genomic_DNA"/>
</dbReference>
<accession>A0A7K6G424</accession>
<feature type="region of interest" description="Disordered" evidence="1">
    <location>
        <begin position="32"/>
        <end position="93"/>
    </location>
</feature>
<sequence length="284" mass="30160">MATAAFLGPAPAQLRFPPGTAALPGASAVTMHVTRPKSAKGQRRSTSHPQGVEACPCHVPPSPPAASPRELPNSRGASLTKPAFPPGQVSPEKIPKLLQQVPLKTSSSLNRYRVLPSIARREAVEAVEALAERATRLGVSEGHPPRGIRAPSGEPGSACTSSGSGVPAEQSSHVRCAPEQGGRQPGQESPWMSPASPEEPQVLLAVRSPSGQRFEHHFKPSDSLQMVLAVAGQKLLANYQRCSVETMEVPRRSFSDLTKSLQECGILHKSVLCIRQDEQHDAAD</sequence>
<feature type="compositionally biased region" description="Polar residues" evidence="1">
    <location>
        <begin position="158"/>
        <end position="173"/>
    </location>
</feature>
<dbReference type="AlphaFoldDB" id="A0A7K6G424"/>
<feature type="compositionally biased region" description="Basic residues" evidence="1">
    <location>
        <begin position="34"/>
        <end position="46"/>
    </location>
</feature>
<evidence type="ECO:0000256" key="1">
    <source>
        <dbReference type="SAM" id="MobiDB-lite"/>
    </source>
</evidence>
<evidence type="ECO:0000313" key="4">
    <source>
        <dbReference type="Proteomes" id="UP000557315"/>
    </source>
</evidence>
<dbReference type="SMART" id="SM00166">
    <property type="entry name" value="UBX"/>
    <property type="match status" value="1"/>
</dbReference>
<organism evidence="3 4">
    <name type="scientific">Daphoenositta chrysoptera</name>
    <name type="common">varied sittella</name>
    <dbReference type="NCBI Taxonomy" id="254528"/>
    <lineage>
        <taxon>Eukaryota</taxon>
        <taxon>Metazoa</taxon>
        <taxon>Chordata</taxon>
        <taxon>Craniata</taxon>
        <taxon>Vertebrata</taxon>
        <taxon>Euteleostomi</taxon>
        <taxon>Archelosauria</taxon>
        <taxon>Archosauria</taxon>
        <taxon>Dinosauria</taxon>
        <taxon>Saurischia</taxon>
        <taxon>Theropoda</taxon>
        <taxon>Coelurosauria</taxon>
        <taxon>Aves</taxon>
        <taxon>Neognathae</taxon>
        <taxon>Neoaves</taxon>
        <taxon>Telluraves</taxon>
        <taxon>Australaves</taxon>
        <taxon>Passeriformes</taxon>
        <taxon>Corvoidea</taxon>
        <taxon>Pachycephalidae</taxon>
        <taxon>Daphoenositta</taxon>
    </lineage>
</organism>
<dbReference type="InterPro" id="IPR001012">
    <property type="entry name" value="UBX_dom"/>
</dbReference>
<dbReference type="SUPFAM" id="SSF54236">
    <property type="entry name" value="Ubiquitin-like"/>
    <property type="match status" value="1"/>
</dbReference>
<feature type="domain" description="UBX" evidence="2">
    <location>
        <begin position="197"/>
        <end position="274"/>
    </location>
</feature>
<name>A0A7K6G424_9CORV</name>
<dbReference type="Pfam" id="PF00789">
    <property type="entry name" value="UBX"/>
    <property type="match status" value="1"/>
</dbReference>
<dbReference type="Proteomes" id="UP000557315">
    <property type="component" value="Unassembled WGS sequence"/>
</dbReference>
<dbReference type="PROSITE" id="PS50033">
    <property type="entry name" value="UBX"/>
    <property type="match status" value="1"/>
</dbReference>